<evidence type="ECO:0000256" key="2">
    <source>
        <dbReference type="ARBA" id="ARBA00004442"/>
    </source>
</evidence>
<dbReference type="InterPro" id="IPR005594">
    <property type="entry name" value="YadA_C"/>
</dbReference>
<feature type="domain" description="Trimeric autotransporter adhesin YadA-like head" evidence="12">
    <location>
        <begin position="673"/>
        <end position="695"/>
    </location>
</feature>
<keyword evidence="10" id="KW-0998">Cell outer membrane</keyword>
<evidence type="ECO:0000313" key="16">
    <source>
        <dbReference type="Proteomes" id="UP000295543"/>
    </source>
</evidence>
<comment type="subcellular location">
    <subcellularLocation>
        <location evidence="2">Cell outer membrane</location>
    </subcellularLocation>
    <subcellularLocation>
        <location evidence="1">Cell surface</location>
    </subcellularLocation>
</comment>
<dbReference type="SUPFAM" id="SSF101967">
    <property type="entry name" value="Adhesin YadA, collagen-binding domain"/>
    <property type="match status" value="8"/>
</dbReference>
<dbReference type="EMBL" id="SMTG01000007">
    <property type="protein sequence ID" value="TDK29257.1"/>
    <property type="molecule type" value="Genomic_DNA"/>
</dbReference>
<evidence type="ECO:0008006" key="17">
    <source>
        <dbReference type="Google" id="ProtNLM"/>
    </source>
</evidence>
<keyword evidence="5" id="KW-1134">Transmembrane beta strand</keyword>
<feature type="domain" description="ESPR" evidence="14">
    <location>
        <begin position="1"/>
        <end position="47"/>
    </location>
</feature>
<feature type="domain" description="Trimeric autotransporter adhesin YadA-like stalk" evidence="13">
    <location>
        <begin position="859"/>
        <end position="893"/>
    </location>
</feature>
<evidence type="ECO:0000256" key="9">
    <source>
        <dbReference type="ARBA" id="ARBA00023136"/>
    </source>
</evidence>
<feature type="domain" description="Trimeric autotransporter adhesin YadA-like stalk" evidence="13">
    <location>
        <begin position="933"/>
        <end position="968"/>
    </location>
</feature>
<accession>A0A4R5U5Q1</accession>
<dbReference type="Gene3D" id="1.20.5.170">
    <property type="match status" value="2"/>
</dbReference>
<dbReference type="Pfam" id="PF05658">
    <property type="entry name" value="YadA_head"/>
    <property type="match status" value="17"/>
</dbReference>
<feature type="domain" description="Trimeric autotransporter adhesin YadA-like head" evidence="12">
    <location>
        <begin position="362"/>
        <end position="384"/>
    </location>
</feature>
<feature type="domain" description="Trimeric autotransporter adhesin YadA-like head" evidence="12">
    <location>
        <begin position="618"/>
        <end position="639"/>
    </location>
</feature>
<gene>
    <name evidence="15" type="ORF">E2F49_15080</name>
</gene>
<feature type="domain" description="Trimeric autotransporter adhesin YadA-like head" evidence="12">
    <location>
        <begin position="539"/>
        <end position="565"/>
    </location>
</feature>
<feature type="domain" description="Trimeric autotransporter adhesin YadA-like C-terminal membrane anchor" evidence="11">
    <location>
        <begin position="1252"/>
        <end position="1301"/>
    </location>
</feature>
<feature type="domain" description="Trimeric autotransporter adhesin YadA-like stalk" evidence="13">
    <location>
        <begin position="805"/>
        <end position="832"/>
    </location>
</feature>
<comment type="similarity">
    <text evidence="3">Belongs to the autotransporter-2 (AT-2) (TC 1.B.40) family.</text>
</comment>
<feature type="domain" description="Trimeric autotransporter adhesin YadA-like stalk" evidence="13">
    <location>
        <begin position="426"/>
        <end position="466"/>
    </location>
</feature>
<feature type="domain" description="Trimeric autotransporter adhesin YadA-like head" evidence="12">
    <location>
        <begin position="741"/>
        <end position="763"/>
    </location>
</feature>
<dbReference type="InterPro" id="IPR011049">
    <property type="entry name" value="Serralysin-like_metalloprot_C"/>
</dbReference>
<evidence type="ECO:0000259" key="11">
    <source>
        <dbReference type="Pfam" id="PF03895"/>
    </source>
</evidence>
<name>A0A4R5U5Q1_9GAMM</name>
<dbReference type="CDD" id="cd12820">
    <property type="entry name" value="LbR_YadA-like"/>
    <property type="match status" value="3"/>
</dbReference>
<evidence type="ECO:0000259" key="13">
    <source>
        <dbReference type="Pfam" id="PF05662"/>
    </source>
</evidence>
<evidence type="ECO:0000259" key="14">
    <source>
        <dbReference type="Pfam" id="PF13018"/>
    </source>
</evidence>
<evidence type="ECO:0000256" key="5">
    <source>
        <dbReference type="ARBA" id="ARBA00022452"/>
    </source>
</evidence>
<dbReference type="InterPro" id="IPR024973">
    <property type="entry name" value="ESPR"/>
</dbReference>
<dbReference type="SUPFAM" id="SSF54523">
    <property type="entry name" value="Pili subunits"/>
    <property type="match status" value="1"/>
</dbReference>
<dbReference type="GO" id="GO:0015031">
    <property type="term" value="P:protein transport"/>
    <property type="evidence" value="ECO:0007669"/>
    <property type="project" value="UniProtKB-KW"/>
</dbReference>
<evidence type="ECO:0000256" key="1">
    <source>
        <dbReference type="ARBA" id="ARBA00004241"/>
    </source>
</evidence>
<dbReference type="Gene3D" id="3.30.1300.30">
    <property type="entry name" value="GSPII I/J protein-like"/>
    <property type="match status" value="1"/>
</dbReference>
<evidence type="ECO:0000256" key="10">
    <source>
        <dbReference type="ARBA" id="ARBA00023237"/>
    </source>
</evidence>
<feature type="domain" description="Trimeric autotransporter adhesin YadA-like head" evidence="12">
    <location>
        <begin position="250"/>
        <end position="276"/>
    </location>
</feature>
<feature type="domain" description="Trimeric autotransporter adhesin YadA-like head" evidence="12">
    <location>
        <begin position="292"/>
        <end position="318"/>
    </location>
</feature>
<dbReference type="Gene3D" id="6.10.250.2040">
    <property type="match status" value="1"/>
</dbReference>
<dbReference type="InterPro" id="IPR045584">
    <property type="entry name" value="Pilin-like"/>
</dbReference>
<feature type="domain" description="Trimeric autotransporter adhesin YadA-like head" evidence="12">
    <location>
        <begin position="117"/>
        <end position="138"/>
    </location>
</feature>
<evidence type="ECO:0000256" key="7">
    <source>
        <dbReference type="ARBA" id="ARBA00022729"/>
    </source>
</evidence>
<keyword evidence="7" id="KW-0732">Signal</keyword>
<keyword evidence="4" id="KW-0813">Transport</keyword>
<reference evidence="15 16" key="1">
    <citation type="submission" date="2019-03" db="EMBL/GenBank/DDBJ databases">
        <title>Luteimonas zhaokaii sp.nov., isolated from the rectal contents of Plateau pika in Yushu, Qinghai Province, China.</title>
        <authorList>
            <person name="Zhang G."/>
        </authorList>
    </citation>
    <scope>NUCLEOTIDE SEQUENCE [LARGE SCALE GENOMIC DNA]</scope>
    <source>
        <strain evidence="15 16">THG-MD21</strain>
    </source>
</reference>
<dbReference type="InterPro" id="IPR008640">
    <property type="entry name" value="Adhesin_Head_dom"/>
</dbReference>
<comment type="caution">
    <text evidence="15">The sequence shown here is derived from an EMBL/GenBank/DDBJ whole genome shotgun (WGS) entry which is preliminary data.</text>
</comment>
<feature type="domain" description="Trimeric autotransporter adhesin YadA-like head" evidence="12">
    <location>
        <begin position="497"/>
        <end position="517"/>
    </location>
</feature>
<keyword evidence="6" id="KW-0812">Transmembrane</keyword>
<dbReference type="Proteomes" id="UP000295543">
    <property type="component" value="Unassembled WGS sequence"/>
</dbReference>
<dbReference type="GO" id="GO:0009986">
    <property type="term" value="C:cell surface"/>
    <property type="evidence" value="ECO:0007669"/>
    <property type="project" value="UniProtKB-SubCell"/>
</dbReference>
<feature type="domain" description="Trimeric autotransporter adhesin YadA-like head" evidence="12">
    <location>
        <begin position="1124"/>
        <end position="1147"/>
    </location>
</feature>
<feature type="domain" description="Trimeric autotransporter adhesin YadA-like head" evidence="12">
    <location>
        <begin position="700"/>
        <end position="724"/>
    </location>
</feature>
<evidence type="ECO:0000259" key="12">
    <source>
        <dbReference type="Pfam" id="PF05658"/>
    </source>
</evidence>
<evidence type="ECO:0000256" key="4">
    <source>
        <dbReference type="ARBA" id="ARBA00022448"/>
    </source>
</evidence>
<evidence type="ECO:0000256" key="6">
    <source>
        <dbReference type="ARBA" id="ARBA00022692"/>
    </source>
</evidence>
<dbReference type="Pfam" id="PF03895">
    <property type="entry name" value="YadA_anchor"/>
    <property type="match status" value="1"/>
</dbReference>
<dbReference type="Pfam" id="PF05662">
    <property type="entry name" value="YadA_stalk"/>
    <property type="match status" value="5"/>
</dbReference>
<dbReference type="OrthoDB" id="1632057at2"/>
<evidence type="ECO:0000256" key="3">
    <source>
        <dbReference type="ARBA" id="ARBA00005848"/>
    </source>
</evidence>
<organism evidence="15 16">
    <name type="scientific">Luteimonas terrae</name>
    <dbReference type="NCBI Taxonomy" id="1530191"/>
    <lineage>
        <taxon>Bacteria</taxon>
        <taxon>Pseudomonadati</taxon>
        <taxon>Pseudomonadota</taxon>
        <taxon>Gammaproteobacteria</taxon>
        <taxon>Lysobacterales</taxon>
        <taxon>Lysobacteraceae</taxon>
        <taxon>Luteimonas</taxon>
    </lineage>
</organism>
<feature type="domain" description="Trimeric autotransporter adhesin YadA-like head" evidence="12">
    <location>
        <begin position="779"/>
        <end position="798"/>
    </location>
</feature>
<keyword evidence="16" id="KW-1185">Reference proteome</keyword>
<dbReference type="InterPro" id="IPR008635">
    <property type="entry name" value="Coiled_stalk_dom"/>
</dbReference>
<evidence type="ECO:0000256" key="8">
    <source>
        <dbReference type="ARBA" id="ARBA00022927"/>
    </source>
</evidence>
<protein>
    <recommendedName>
        <fullName evidence="17">Adhesin</fullName>
    </recommendedName>
</protein>
<dbReference type="Pfam" id="PF13018">
    <property type="entry name" value="ESPR"/>
    <property type="match status" value="1"/>
</dbReference>
<evidence type="ECO:0000313" key="15">
    <source>
        <dbReference type="EMBL" id="TDK29257.1"/>
    </source>
</evidence>
<feature type="domain" description="Trimeric autotransporter adhesin YadA-like head" evidence="12">
    <location>
        <begin position="1040"/>
        <end position="1063"/>
    </location>
</feature>
<feature type="domain" description="Trimeric autotransporter adhesin YadA-like head" evidence="12">
    <location>
        <begin position="400"/>
        <end position="419"/>
    </location>
</feature>
<sequence>MNRIHRILWNAELGRMVVASELARSRSGRRAGVLVAGLALALPLTAMAQATAVGLQAYDVPSAVDAETVARYFQASGSADSDAGAYVDGDDALAAGEAAAAVGNGATALGGGATAYADAATAVGKDSLATGASSTALGGMLQLDYSARGDFGVVLDQQTAAYGLAATAVGAGAQANGDFNTAIGAQTETSDKSAVAIGGIADVLEDQLGEAFAGVDLRNTQANGRLATAIGAGAQAGEYAATAIGGLSNATGIRSIAIGYNTQATQYDATAVGDRAEATEEWATAFGAGARASGLRSSALGPFAYAWGENSTAVGQGAMANNLNSTAIGNGSWAAGRNSIAIGKATVWNGYFWGDEPILYADGIAMGTDAEVHGSDSIAIGRNAFVGIQEDSGLWAPINGSVAIGANALADRANTVSVGRAGEERQITNVAAGTQATDAVNLAQLEEASRYLQATGSADSDAGAYAEGDNALAAGEASAAIGTGTVALGAGAVSYAKNAVSVGRDSLATGNSATAIGGILDVDYSALPRGVTLYRQTSATGLGATATGAGALASGDFNTAVGAYSETSGKSAVAIGGIVDVREDEIGSNFMGQTLRNTKAQGRLSTAVGGGAQAGEYGATAVGALSEATAIRSIAIGNRTKATAFAAVAIGDRAESNFDSAVAIGAASKALAIRTVVLGNSANATAEGGTALGYAASARNVNAVALGAASAAAGQNSIAIGNRSMVWNGDFFAPSPILYLNSIAIGVGTNTYGSDSISLGTSAIVGRQQANGLWTGVNNSVALGANSWANRENTVSVGRAGSERQITNVAAGTEATDAVNKSQLDAVSSGLGDLSANAVVYDDADKARLTLAGADGTVVTNVAAGEIGEGSTDAVNGSQLFETDTRVTAVEGRVDDLDTRLADVAGVAANAVAYDDADKARISLAGTDGTVLSNLAAGTVAADSMDAVNGAQLHAGLQSMADVLGGGATVTAFGTVAAPSYAVQGMQYASIGATFAALDVELSSLKNRVGAVETVIDSNQGTNDRVAVGGDAPASVGADTNAVAVGAGAAANGDNGVALGGNAYAHGPNDTAIGGNARVNADGSTAVGANASISANATNAVAVGESASVTAASGTALGQGASVTAQGAVALGQGSVADRANTVSVGSAGAQRQITNVAAGTQATDAANVGQVRAGVTEAKAYADTTATQAVITSKAYTDQRLAAWGDQFEVYRGDVERRFSDVDRRMDKQGAMSAAMLNMATNAAGTQSPRGRVAVGAGFQSGEQALSIGYARKVGERASFSLGGAFSGDESSAGIGFGIDL</sequence>
<dbReference type="GO" id="GO:0009279">
    <property type="term" value="C:cell outer membrane"/>
    <property type="evidence" value="ECO:0007669"/>
    <property type="project" value="UniProtKB-SubCell"/>
</dbReference>
<feature type="domain" description="Trimeric autotransporter adhesin YadA-like head" evidence="12">
    <location>
        <begin position="1065"/>
        <end position="1091"/>
    </location>
</feature>
<keyword evidence="8" id="KW-0653">Protein transport</keyword>
<keyword evidence="9" id="KW-0472">Membrane</keyword>
<feature type="domain" description="Trimeric autotransporter adhesin YadA-like head" evidence="12">
    <location>
        <begin position="320"/>
        <end position="343"/>
    </location>
</feature>
<feature type="domain" description="Trimeric autotransporter adhesin YadA-like stalk" evidence="13">
    <location>
        <begin position="1153"/>
        <end position="1189"/>
    </location>
</feature>
<dbReference type="Gene3D" id="2.60.40.4050">
    <property type="match status" value="1"/>
</dbReference>
<feature type="domain" description="Trimeric autotransporter adhesin YadA-like head" evidence="12">
    <location>
        <begin position="642"/>
        <end position="667"/>
    </location>
</feature>
<dbReference type="Gene3D" id="2.150.10.10">
    <property type="entry name" value="Serralysin-like metalloprotease, C-terminal"/>
    <property type="match status" value="7"/>
</dbReference>
<proteinExistence type="inferred from homology"/>